<dbReference type="Pfam" id="PF00480">
    <property type="entry name" value="ROK"/>
    <property type="match status" value="1"/>
</dbReference>
<comment type="caution">
    <text evidence="2">The sequence shown here is derived from an EMBL/GenBank/DDBJ whole genome shotgun (WGS) entry which is preliminary data.</text>
</comment>
<dbReference type="InterPro" id="IPR000600">
    <property type="entry name" value="ROK"/>
</dbReference>
<protein>
    <submittedName>
        <fullName evidence="2">ROK family protein</fullName>
    </submittedName>
</protein>
<organism evidence="2 3">
    <name type="scientific">Christiangramia sediminicola</name>
    <dbReference type="NCBI Taxonomy" id="3073267"/>
    <lineage>
        <taxon>Bacteria</taxon>
        <taxon>Pseudomonadati</taxon>
        <taxon>Bacteroidota</taxon>
        <taxon>Flavobacteriia</taxon>
        <taxon>Flavobacteriales</taxon>
        <taxon>Flavobacteriaceae</taxon>
        <taxon>Christiangramia</taxon>
    </lineage>
</organism>
<dbReference type="Gene3D" id="3.30.420.40">
    <property type="match status" value="2"/>
</dbReference>
<dbReference type="PANTHER" id="PTHR18964:SF149">
    <property type="entry name" value="BIFUNCTIONAL UDP-N-ACETYLGLUCOSAMINE 2-EPIMERASE_N-ACETYLMANNOSAMINE KINASE"/>
    <property type="match status" value="1"/>
</dbReference>
<dbReference type="PANTHER" id="PTHR18964">
    <property type="entry name" value="ROK (REPRESSOR, ORF, KINASE) FAMILY"/>
    <property type="match status" value="1"/>
</dbReference>
<dbReference type="Proteomes" id="UP001257234">
    <property type="component" value="Unassembled WGS sequence"/>
</dbReference>
<accession>A0ABU1ELU6</accession>
<evidence type="ECO:0000313" key="3">
    <source>
        <dbReference type="Proteomes" id="UP001257234"/>
    </source>
</evidence>
<dbReference type="RefSeq" id="WP_309559939.1">
    <property type="nucleotide sequence ID" value="NZ_JAVJIU010000001.1"/>
</dbReference>
<dbReference type="SUPFAM" id="SSF53067">
    <property type="entry name" value="Actin-like ATPase domain"/>
    <property type="match status" value="1"/>
</dbReference>
<evidence type="ECO:0000313" key="2">
    <source>
        <dbReference type="EMBL" id="MDR5589037.1"/>
    </source>
</evidence>
<gene>
    <name evidence="2" type="ORF">RE431_00190</name>
</gene>
<name>A0ABU1ELU6_9FLAO</name>
<proteinExistence type="inferred from homology"/>
<dbReference type="CDD" id="cd23763">
    <property type="entry name" value="ASKHA_ATPase_ROK"/>
    <property type="match status" value="1"/>
</dbReference>
<reference evidence="3" key="1">
    <citation type="submission" date="2023-07" db="EMBL/GenBank/DDBJ databases">
        <title>Christiangramia sp. SM2212., a novel bacterium of the family Flavobacteriaceae isolated from the sea sediment.</title>
        <authorList>
            <person name="Wang J."/>
            <person name="Zhang X."/>
        </authorList>
    </citation>
    <scope>NUCLEOTIDE SEQUENCE [LARGE SCALE GENOMIC DNA]</scope>
    <source>
        <strain evidence="3">SM2212</strain>
    </source>
</reference>
<comment type="similarity">
    <text evidence="1">Belongs to the ROK (NagC/XylR) family.</text>
</comment>
<sequence length="370" mass="40294">MNLYNDKRIVMTLDAGGTNFVFSALQCGKEIITPIILPSNSSDLEKCLKTIISGFKEVQNELLPESPVAISFAFPGPADYENGIIGDLPNFKSFRGGVALGPMLENVFNLPTFINNDGDLFTYGGAMAGFLPEINKNLKNAGIQKEYRNLFGITLGTGFGGGMVINGKIFKGDNSASSEIWLMRNFKEPNLIAEEGVSIRAVKRWYCEKVENSTHLSPEDIFLIAKGLKDGNQDAALQAYERMSVVIGESLANALTLFDGPVVIGGGISGASDILLPKIIEHLNGEIETRTGEKIPRLVSKVFNIENKSEYCAFLDQKFQNIQIPFTQKSVNINTEKRIPIGLSKLGTSEAVCLGAYAFALISLKNHKLA</sequence>
<dbReference type="EMBL" id="JAVJIU010000001">
    <property type="protein sequence ID" value="MDR5589037.1"/>
    <property type="molecule type" value="Genomic_DNA"/>
</dbReference>
<evidence type="ECO:0000256" key="1">
    <source>
        <dbReference type="ARBA" id="ARBA00006479"/>
    </source>
</evidence>
<keyword evidence="3" id="KW-1185">Reference proteome</keyword>
<dbReference type="InterPro" id="IPR043129">
    <property type="entry name" value="ATPase_NBD"/>
</dbReference>